<dbReference type="SUPFAM" id="SSF52540">
    <property type="entry name" value="P-loop containing nucleoside triphosphate hydrolases"/>
    <property type="match status" value="2"/>
</dbReference>
<evidence type="ECO:0000256" key="7">
    <source>
        <dbReference type="ARBA" id="ARBA00022840"/>
    </source>
</evidence>
<reference evidence="12 13" key="1">
    <citation type="submission" date="2017-05" db="EMBL/GenBank/DDBJ databases">
        <title>Vagococcus spp. assemblies.</title>
        <authorList>
            <person name="Gulvik C.A."/>
        </authorList>
    </citation>
    <scope>NUCLEOTIDE SEQUENCE [LARGE SCALE GENOMIC DNA]</scope>
    <source>
        <strain evidence="12 13">NCFB 2497</strain>
    </source>
</reference>
<evidence type="ECO:0000256" key="4">
    <source>
        <dbReference type="ARBA" id="ARBA00022475"/>
    </source>
</evidence>
<proteinExistence type="inferred from homology"/>
<name>A0A369B5V4_9ENTE</name>
<dbReference type="GO" id="GO:0042626">
    <property type="term" value="F:ATPase-coupled transmembrane transporter activity"/>
    <property type="evidence" value="ECO:0007669"/>
    <property type="project" value="TreeGrafter"/>
</dbReference>
<evidence type="ECO:0000313" key="13">
    <source>
        <dbReference type="Proteomes" id="UP000288197"/>
    </source>
</evidence>
<comment type="function">
    <text evidence="10">Probably part of an ABC transporter complex. Responsible for energy coupling to the transport system.</text>
</comment>
<gene>
    <name evidence="12" type="ORF">CBF32_12540</name>
</gene>
<keyword evidence="9" id="KW-0472">Membrane</keyword>
<evidence type="ECO:0000256" key="1">
    <source>
        <dbReference type="ARBA" id="ARBA00004202"/>
    </source>
</evidence>
<dbReference type="AlphaFoldDB" id="A0A369B5V4"/>
<comment type="similarity">
    <text evidence="2">Belongs to the ABC transporter superfamily.</text>
</comment>
<dbReference type="GeneID" id="63145323"/>
<evidence type="ECO:0000256" key="3">
    <source>
        <dbReference type="ARBA" id="ARBA00022448"/>
    </source>
</evidence>
<dbReference type="OrthoDB" id="501320at2"/>
<sequence>MIKIEKGSLAYEGEQVLSDINLEVVEGEFVVVCGASGCGKSSLIRILNGLIPELYEGELEGDFIVDNEKLPTADFPNFVKEIGVVFQNPKTQFFMNEVFSELAFEMENYGVERGEMLRKIDRISDIFELKNYWQKSMHELSGGEKQRIAFASSCMMPHKLFLLDEPSSNLDEKHIDLIQNHLEWLKKEGHTIVVAEHRLYYLMDMADRFIFMKDGRIVHNFTKEMILNLSKEEVTKRGLRSLEKPVLEIKYDDCLNEENKKELVAENISYYYKKELGVRVDQVSFTSEKVTGVIGQNGAGKTTFSQLMSGLLKSKTGTITFNGQKQSTKELLKKSFMVMQDVNLQLFFETVKKEMTAKANRLEAFDEVVKTLELENLLDRHPQTLSGGQKQRVAIATAVLSGKEIIILDEPTSGLDLRHMIEVAELIKKLKQYQVIIMIVSHDKEFLSLCCDDVIEIENNQLIQK</sequence>
<keyword evidence="7" id="KW-0067">ATP-binding</keyword>
<evidence type="ECO:0000256" key="2">
    <source>
        <dbReference type="ARBA" id="ARBA00005417"/>
    </source>
</evidence>
<dbReference type="Gene3D" id="3.40.50.300">
    <property type="entry name" value="P-loop containing nucleotide triphosphate hydrolases"/>
    <property type="match status" value="2"/>
</dbReference>
<evidence type="ECO:0000256" key="6">
    <source>
        <dbReference type="ARBA" id="ARBA00022741"/>
    </source>
</evidence>
<dbReference type="GO" id="GO:0005524">
    <property type="term" value="F:ATP binding"/>
    <property type="evidence" value="ECO:0007669"/>
    <property type="project" value="UniProtKB-KW"/>
</dbReference>
<keyword evidence="4" id="KW-1003">Cell membrane</keyword>
<evidence type="ECO:0000256" key="10">
    <source>
        <dbReference type="ARBA" id="ARBA00025157"/>
    </source>
</evidence>
<feature type="domain" description="ABC transporter" evidence="11">
    <location>
        <begin position="2"/>
        <end position="239"/>
    </location>
</feature>
<dbReference type="InterPro" id="IPR017871">
    <property type="entry name" value="ABC_transporter-like_CS"/>
</dbReference>
<dbReference type="PROSITE" id="PS50893">
    <property type="entry name" value="ABC_TRANSPORTER_2"/>
    <property type="match status" value="2"/>
</dbReference>
<comment type="caution">
    <text evidence="12">The sequence shown here is derived from an EMBL/GenBank/DDBJ whole genome shotgun (WGS) entry which is preliminary data.</text>
</comment>
<evidence type="ECO:0000259" key="11">
    <source>
        <dbReference type="PROSITE" id="PS50893"/>
    </source>
</evidence>
<accession>A0A369B5V4</accession>
<dbReference type="GO" id="GO:0043190">
    <property type="term" value="C:ATP-binding cassette (ABC) transporter complex"/>
    <property type="evidence" value="ECO:0007669"/>
    <property type="project" value="TreeGrafter"/>
</dbReference>
<dbReference type="GO" id="GO:0016887">
    <property type="term" value="F:ATP hydrolysis activity"/>
    <property type="evidence" value="ECO:0007669"/>
    <property type="project" value="InterPro"/>
</dbReference>
<evidence type="ECO:0000256" key="9">
    <source>
        <dbReference type="ARBA" id="ARBA00023136"/>
    </source>
</evidence>
<dbReference type="InterPro" id="IPR050095">
    <property type="entry name" value="ECF_ABC_transporter_ATP-bd"/>
</dbReference>
<dbReference type="Pfam" id="PF00005">
    <property type="entry name" value="ABC_tran"/>
    <property type="match status" value="2"/>
</dbReference>
<dbReference type="InterPro" id="IPR003593">
    <property type="entry name" value="AAA+_ATPase"/>
</dbReference>
<dbReference type="InterPro" id="IPR003439">
    <property type="entry name" value="ABC_transporter-like_ATP-bd"/>
</dbReference>
<evidence type="ECO:0000313" key="12">
    <source>
        <dbReference type="EMBL" id="RST98817.1"/>
    </source>
</evidence>
<evidence type="ECO:0000256" key="5">
    <source>
        <dbReference type="ARBA" id="ARBA00022737"/>
    </source>
</evidence>
<dbReference type="PANTHER" id="PTHR43553:SF23">
    <property type="entry name" value="ABC TRANSPORTER ATP-BINDING COMPONENT"/>
    <property type="match status" value="1"/>
</dbReference>
<evidence type="ECO:0000256" key="8">
    <source>
        <dbReference type="ARBA" id="ARBA00022967"/>
    </source>
</evidence>
<keyword evidence="13" id="KW-1185">Reference proteome</keyword>
<protein>
    <submittedName>
        <fullName evidence="12">Cobalt ABC transporter</fullName>
    </submittedName>
</protein>
<organism evidence="12 13">
    <name type="scientific">Vagococcus fluvialis</name>
    <dbReference type="NCBI Taxonomy" id="2738"/>
    <lineage>
        <taxon>Bacteria</taxon>
        <taxon>Bacillati</taxon>
        <taxon>Bacillota</taxon>
        <taxon>Bacilli</taxon>
        <taxon>Lactobacillales</taxon>
        <taxon>Enterococcaceae</taxon>
        <taxon>Vagococcus</taxon>
    </lineage>
</organism>
<comment type="subcellular location">
    <subcellularLocation>
        <location evidence="1">Cell membrane</location>
        <topology evidence="1">Peripheral membrane protein</topology>
    </subcellularLocation>
</comment>
<dbReference type="InterPro" id="IPR015856">
    <property type="entry name" value="ABC_transpr_CbiO/EcfA_su"/>
</dbReference>
<dbReference type="RefSeq" id="WP_114288624.1">
    <property type="nucleotide sequence ID" value="NZ_JAFLWL010000034.1"/>
</dbReference>
<dbReference type="SMART" id="SM00382">
    <property type="entry name" value="AAA"/>
    <property type="match status" value="2"/>
</dbReference>
<dbReference type="Proteomes" id="UP000288197">
    <property type="component" value="Unassembled WGS sequence"/>
</dbReference>
<dbReference type="InterPro" id="IPR027417">
    <property type="entry name" value="P-loop_NTPase"/>
</dbReference>
<dbReference type="CDD" id="cd03225">
    <property type="entry name" value="ABC_cobalt_CbiO_domain1"/>
    <property type="match status" value="1"/>
</dbReference>
<keyword evidence="6" id="KW-0547">Nucleotide-binding</keyword>
<keyword evidence="3" id="KW-0813">Transport</keyword>
<keyword evidence="8" id="KW-1278">Translocase</keyword>
<feature type="domain" description="ABC transporter" evidence="11">
    <location>
        <begin position="263"/>
        <end position="465"/>
    </location>
</feature>
<keyword evidence="5" id="KW-0677">Repeat</keyword>
<dbReference type="PROSITE" id="PS00211">
    <property type="entry name" value="ABC_TRANSPORTER_1"/>
    <property type="match status" value="1"/>
</dbReference>
<dbReference type="PANTHER" id="PTHR43553">
    <property type="entry name" value="HEAVY METAL TRANSPORTER"/>
    <property type="match status" value="1"/>
</dbReference>
<dbReference type="EMBL" id="NGJX01000018">
    <property type="protein sequence ID" value="RST98817.1"/>
    <property type="molecule type" value="Genomic_DNA"/>
</dbReference>